<dbReference type="PANTHER" id="PTHR15146:SF5">
    <property type="entry name" value="INTEGRAL MEMBRANE PROTEIN GPR137"/>
    <property type="match status" value="1"/>
</dbReference>
<keyword evidence="2 6" id="KW-0812">Transmembrane</keyword>
<reference evidence="7" key="2">
    <citation type="submission" date="2025-09" db="UniProtKB">
        <authorList>
            <consortium name="Ensembl"/>
        </authorList>
    </citation>
    <scope>IDENTIFICATION</scope>
</reference>
<evidence type="ECO:0000313" key="7">
    <source>
        <dbReference type="Ensembl" id="ENSSPUP00000007184.1"/>
    </source>
</evidence>
<feature type="transmembrane region" description="Helical" evidence="6">
    <location>
        <begin position="276"/>
        <end position="298"/>
    </location>
</feature>
<accession>A0A8D0GJX0</accession>
<feature type="transmembrane region" description="Helical" evidence="6">
    <location>
        <begin position="140"/>
        <end position="164"/>
    </location>
</feature>
<keyword evidence="5" id="KW-0458">Lysosome</keyword>
<dbReference type="GO" id="GO:0010506">
    <property type="term" value="P:regulation of autophagy"/>
    <property type="evidence" value="ECO:0007669"/>
    <property type="project" value="TreeGrafter"/>
</dbReference>
<evidence type="ECO:0000256" key="5">
    <source>
        <dbReference type="ARBA" id="ARBA00023228"/>
    </source>
</evidence>
<evidence type="ECO:0000256" key="2">
    <source>
        <dbReference type="ARBA" id="ARBA00022692"/>
    </source>
</evidence>
<evidence type="ECO:0000256" key="3">
    <source>
        <dbReference type="ARBA" id="ARBA00022989"/>
    </source>
</evidence>
<dbReference type="GO" id="GO:0045671">
    <property type="term" value="P:negative regulation of osteoclast differentiation"/>
    <property type="evidence" value="ECO:0007669"/>
    <property type="project" value="TreeGrafter"/>
</dbReference>
<gene>
    <name evidence="7" type="primary">GPR137</name>
</gene>
<feature type="transmembrane region" description="Helical" evidence="6">
    <location>
        <begin position="96"/>
        <end position="120"/>
    </location>
</feature>
<sequence length="393" mass="43176">MEKAVGNLSVIVPASRLTPAFPPAVKLGLTALYTALYALLFLAVYAQLWLVLLYRHKKLTYQTVFLFLCLVWAALRTTLFSFYFKNTLKANHLGPFLFWLLYCSPVCLQFFTLALMNLYFAQVVFKAKAKYHPDMTKGLLAVRGGCLGASLLFLVVNVACAVLVRGRRAEPWTVVLARVLINDSLFVLGAISLALCLYLVARGSPSTRIYLEAKGTTVCQTAAMGGAMVLLYASRACYNLAALALASRTHVDSFDYDWYNVSDQADLITDLGDQGYVVFGLILFVWELLPTALLVGFFRVHRPPQDMSASRIINGPLGASRSYFFDHPGQRDSEGLAGSLTGRLGSGSWYGAINRGSIGDHEWFGGQPPTAPLLFSPAPGSHHHHSLYSTPQN</sequence>
<dbReference type="Ensembl" id="ENSSPUT00000007657.1">
    <property type="protein sequence ID" value="ENSSPUP00000007184.1"/>
    <property type="gene ID" value="ENSSPUG00000005567.1"/>
</dbReference>
<dbReference type="AlphaFoldDB" id="A0A8D0GJX0"/>
<reference evidence="7" key="1">
    <citation type="submission" date="2025-08" db="UniProtKB">
        <authorList>
            <consortium name="Ensembl"/>
        </authorList>
    </citation>
    <scope>IDENTIFICATION</scope>
</reference>
<name>A0A8D0GJX0_SPHPU</name>
<evidence type="ECO:0000256" key="4">
    <source>
        <dbReference type="ARBA" id="ARBA00023136"/>
    </source>
</evidence>
<evidence type="ECO:0000256" key="1">
    <source>
        <dbReference type="ARBA" id="ARBA00004155"/>
    </source>
</evidence>
<feature type="transmembrane region" description="Helical" evidence="6">
    <location>
        <begin position="64"/>
        <end position="84"/>
    </location>
</feature>
<dbReference type="Proteomes" id="UP000694392">
    <property type="component" value="Unplaced"/>
</dbReference>
<dbReference type="OMA" id="YFFDHPG"/>
<dbReference type="GO" id="GO:0005765">
    <property type="term" value="C:lysosomal membrane"/>
    <property type="evidence" value="ECO:0007669"/>
    <property type="project" value="UniProtKB-SubCell"/>
</dbReference>
<dbReference type="PANTHER" id="PTHR15146">
    <property type="entry name" value="INTEGRAL MEMBRANE PROTEIN GPR137"/>
    <property type="match status" value="1"/>
</dbReference>
<feature type="transmembrane region" description="Helical" evidence="6">
    <location>
        <begin position="31"/>
        <end position="52"/>
    </location>
</feature>
<feature type="transmembrane region" description="Helical" evidence="6">
    <location>
        <begin position="184"/>
        <end position="201"/>
    </location>
</feature>
<dbReference type="CDD" id="cd21474">
    <property type="entry name" value="7tm_GPR137A"/>
    <property type="match status" value="1"/>
</dbReference>
<evidence type="ECO:0000313" key="8">
    <source>
        <dbReference type="Proteomes" id="UP000694392"/>
    </source>
</evidence>
<protein>
    <submittedName>
        <fullName evidence="7">G protein-coupled receptor 137</fullName>
    </submittedName>
</protein>
<proteinExistence type="predicted"/>
<organism evidence="7 8">
    <name type="scientific">Sphenodon punctatus</name>
    <name type="common">Tuatara</name>
    <name type="synonym">Hatteria punctata</name>
    <dbReference type="NCBI Taxonomy" id="8508"/>
    <lineage>
        <taxon>Eukaryota</taxon>
        <taxon>Metazoa</taxon>
        <taxon>Chordata</taxon>
        <taxon>Craniata</taxon>
        <taxon>Vertebrata</taxon>
        <taxon>Euteleostomi</taxon>
        <taxon>Lepidosauria</taxon>
        <taxon>Sphenodontia</taxon>
        <taxon>Sphenodontidae</taxon>
        <taxon>Sphenodon</taxon>
    </lineage>
</organism>
<keyword evidence="4 6" id="KW-0472">Membrane</keyword>
<evidence type="ECO:0000256" key="6">
    <source>
        <dbReference type="SAM" id="Phobius"/>
    </source>
</evidence>
<comment type="subcellular location">
    <subcellularLocation>
        <location evidence="1">Lysosome membrane</location>
        <topology evidence="1">Multi-pass membrane protein</topology>
    </subcellularLocation>
</comment>
<keyword evidence="8" id="KW-1185">Reference proteome</keyword>
<feature type="transmembrane region" description="Helical" evidence="6">
    <location>
        <begin position="222"/>
        <end position="246"/>
    </location>
</feature>
<dbReference type="GO" id="GO:0045779">
    <property type="term" value="P:negative regulation of bone resorption"/>
    <property type="evidence" value="ECO:0007669"/>
    <property type="project" value="TreeGrafter"/>
</dbReference>
<dbReference type="InterPro" id="IPR029723">
    <property type="entry name" value="GPR137"/>
</dbReference>
<dbReference type="GO" id="GO:1904263">
    <property type="term" value="P:positive regulation of TORC1 signaling"/>
    <property type="evidence" value="ECO:0007669"/>
    <property type="project" value="TreeGrafter"/>
</dbReference>
<keyword evidence="3 6" id="KW-1133">Transmembrane helix</keyword>
<dbReference type="GeneTree" id="ENSGT00940000153986"/>